<protein>
    <submittedName>
        <fullName evidence="2">Uncharacterized protein</fullName>
    </submittedName>
</protein>
<dbReference type="Proteomes" id="UP000480684">
    <property type="component" value="Unassembled WGS sequence"/>
</dbReference>
<dbReference type="EMBL" id="JAAIYP010000038">
    <property type="protein sequence ID" value="NFV80717.1"/>
    <property type="molecule type" value="Genomic_DNA"/>
</dbReference>
<name>A0A7C9QUJ1_9PROT</name>
<keyword evidence="1" id="KW-1133">Transmembrane helix</keyword>
<accession>A0A7C9QUJ1</accession>
<evidence type="ECO:0000256" key="1">
    <source>
        <dbReference type="SAM" id="Phobius"/>
    </source>
</evidence>
<comment type="caution">
    <text evidence="2">The sequence shown here is derived from an EMBL/GenBank/DDBJ whole genome shotgun (WGS) entry which is preliminary data.</text>
</comment>
<keyword evidence="3" id="KW-1185">Reference proteome</keyword>
<evidence type="ECO:0000313" key="3">
    <source>
        <dbReference type="Proteomes" id="UP000480684"/>
    </source>
</evidence>
<gene>
    <name evidence="2" type="ORF">G4223_11420</name>
</gene>
<evidence type="ECO:0000313" key="2">
    <source>
        <dbReference type="EMBL" id="NFV80717.1"/>
    </source>
</evidence>
<feature type="transmembrane region" description="Helical" evidence="1">
    <location>
        <begin position="12"/>
        <end position="30"/>
    </location>
</feature>
<reference evidence="2 3" key="1">
    <citation type="submission" date="2020-02" db="EMBL/GenBank/DDBJ databases">
        <authorList>
            <person name="Dziuba M."/>
            <person name="Kuznetsov B."/>
            <person name="Mardanov A."/>
            <person name="Ravin N."/>
            <person name="Grouzdev D."/>
        </authorList>
    </citation>
    <scope>NUCLEOTIDE SEQUENCE [LARGE SCALE GENOMIC DNA]</scope>
    <source>
        <strain evidence="2 3">SpK</strain>
    </source>
</reference>
<keyword evidence="1" id="KW-0812">Transmembrane</keyword>
<dbReference type="RefSeq" id="WP_163679475.1">
    <property type="nucleotide sequence ID" value="NZ_JAAIYP010000038.1"/>
</dbReference>
<dbReference type="AlphaFoldDB" id="A0A7C9QUJ1"/>
<keyword evidence="1" id="KW-0472">Membrane</keyword>
<proteinExistence type="predicted"/>
<sequence>MDRIRYFADVSVRRAAGLGLLGIALVVAALHFDRGLALDALAVLLTLETLTLYQLGRRAHRVPCERREVWVMMDGQHGMGDGRIQRVVSEIMRETFQVYARRLAGPAAAAWVVDLGMRLSA</sequence>
<organism evidence="2 3">
    <name type="scientific">Magnetospirillum aberrantis SpK</name>
    <dbReference type="NCBI Taxonomy" id="908842"/>
    <lineage>
        <taxon>Bacteria</taxon>
        <taxon>Pseudomonadati</taxon>
        <taxon>Pseudomonadota</taxon>
        <taxon>Alphaproteobacteria</taxon>
        <taxon>Rhodospirillales</taxon>
        <taxon>Rhodospirillaceae</taxon>
        <taxon>Magnetospirillum</taxon>
    </lineage>
</organism>